<dbReference type="InterPro" id="IPR050250">
    <property type="entry name" value="Macrolide_Exporter_MacB"/>
</dbReference>
<feature type="transmembrane region" description="Helical" evidence="6">
    <location>
        <begin position="21"/>
        <end position="40"/>
    </location>
</feature>
<feature type="transmembrane region" description="Helical" evidence="6">
    <location>
        <begin position="752"/>
        <end position="775"/>
    </location>
</feature>
<feature type="domain" description="MacB-like periplasmic core" evidence="8">
    <location>
        <begin position="20"/>
        <end position="245"/>
    </location>
</feature>
<dbReference type="GO" id="GO:0005886">
    <property type="term" value="C:plasma membrane"/>
    <property type="evidence" value="ECO:0007669"/>
    <property type="project" value="UniProtKB-SubCell"/>
</dbReference>
<proteinExistence type="predicted"/>
<keyword evidence="10" id="KW-1185">Reference proteome</keyword>
<evidence type="ECO:0000256" key="5">
    <source>
        <dbReference type="ARBA" id="ARBA00023136"/>
    </source>
</evidence>
<gene>
    <name evidence="9" type="ORF">FPE01S_02_09450</name>
</gene>
<dbReference type="PANTHER" id="PTHR30572">
    <property type="entry name" value="MEMBRANE COMPONENT OF TRANSPORTER-RELATED"/>
    <property type="match status" value="1"/>
</dbReference>
<dbReference type="Proteomes" id="UP000033121">
    <property type="component" value="Unassembled WGS sequence"/>
</dbReference>
<keyword evidence="4 6" id="KW-1133">Transmembrane helix</keyword>
<evidence type="ECO:0000313" key="9">
    <source>
        <dbReference type="EMBL" id="GAO43839.1"/>
    </source>
</evidence>
<evidence type="ECO:0000256" key="1">
    <source>
        <dbReference type="ARBA" id="ARBA00004651"/>
    </source>
</evidence>
<feature type="transmembrane region" description="Helical" evidence="6">
    <location>
        <begin position="669"/>
        <end position="690"/>
    </location>
</feature>
<dbReference type="Pfam" id="PF02687">
    <property type="entry name" value="FtsX"/>
    <property type="match status" value="2"/>
</dbReference>
<feature type="domain" description="ABC3 transporter permease C-terminal" evidence="7">
    <location>
        <begin position="291"/>
        <end position="401"/>
    </location>
</feature>
<feature type="domain" description="ABC3 transporter permease C-terminal" evidence="7">
    <location>
        <begin position="669"/>
        <end position="778"/>
    </location>
</feature>
<dbReference type="STRING" id="1220578.FPE01S_02_09450"/>
<evidence type="ECO:0000256" key="2">
    <source>
        <dbReference type="ARBA" id="ARBA00022475"/>
    </source>
</evidence>
<dbReference type="GO" id="GO:0022857">
    <property type="term" value="F:transmembrane transporter activity"/>
    <property type="evidence" value="ECO:0007669"/>
    <property type="project" value="TreeGrafter"/>
</dbReference>
<feature type="transmembrane region" description="Helical" evidence="6">
    <location>
        <begin position="331"/>
        <end position="361"/>
    </location>
</feature>
<name>A0A0E9N1W1_9BACT</name>
<accession>A0A0E9N1W1</accession>
<keyword evidence="2" id="KW-1003">Cell membrane</keyword>
<feature type="transmembrane region" description="Helical" evidence="6">
    <location>
        <begin position="702"/>
        <end position="732"/>
    </location>
</feature>
<feature type="transmembrane region" description="Helical" evidence="6">
    <location>
        <begin position="287"/>
        <end position="306"/>
    </location>
</feature>
<evidence type="ECO:0000259" key="8">
    <source>
        <dbReference type="Pfam" id="PF12704"/>
    </source>
</evidence>
<evidence type="ECO:0000313" key="10">
    <source>
        <dbReference type="Proteomes" id="UP000033121"/>
    </source>
</evidence>
<evidence type="ECO:0008006" key="11">
    <source>
        <dbReference type="Google" id="ProtNLM"/>
    </source>
</evidence>
<comment type="subcellular location">
    <subcellularLocation>
        <location evidence="1">Cell membrane</location>
        <topology evidence="1">Multi-pass membrane protein</topology>
    </subcellularLocation>
</comment>
<reference evidence="9 10" key="1">
    <citation type="submission" date="2015-04" db="EMBL/GenBank/DDBJ databases">
        <title>Whole genome shotgun sequence of Flavihumibacter petaseus NBRC 106054.</title>
        <authorList>
            <person name="Miyazawa S."/>
            <person name="Hosoyama A."/>
            <person name="Hashimoto M."/>
            <person name="Noguchi M."/>
            <person name="Tsuchikane K."/>
            <person name="Ohji S."/>
            <person name="Yamazoe A."/>
            <person name="Ichikawa N."/>
            <person name="Kimura A."/>
            <person name="Fujita N."/>
        </authorList>
    </citation>
    <scope>NUCLEOTIDE SEQUENCE [LARGE SCALE GENOMIC DNA]</scope>
    <source>
        <strain evidence="9 10">NBRC 106054</strain>
    </source>
</reference>
<organism evidence="9 10">
    <name type="scientific">Flavihumibacter petaseus NBRC 106054</name>
    <dbReference type="NCBI Taxonomy" id="1220578"/>
    <lineage>
        <taxon>Bacteria</taxon>
        <taxon>Pseudomonadati</taxon>
        <taxon>Bacteroidota</taxon>
        <taxon>Chitinophagia</taxon>
        <taxon>Chitinophagales</taxon>
        <taxon>Chitinophagaceae</taxon>
        <taxon>Flavihumibacter</taxon>
    </lineage>
</organism>
<comment type="caution">
    <text evidence="9">The sequence shown here is derived from an EMBL/GenBank/DDBJ whole genome shotgun (WGS) entry which is preliminary data.</text>
</comment>
<dbReference type="Pfam" id="PF12704">
    <property type="entry name" value="MacB_PCD"/>
    <property type="match status" value="1"/>
</dbReference>
<feature type="transmembrane region" description="Helical" evidence="6">
    <location>
        <begin position="381"/>
        <end position="404"/>
    </location>
</feature>
<dbReference type="RefSeq" id="WP_046369665.1">
    <property type="nucleotide sequence ID" value="NZ_BBWV01000002.1"/>
</dbReference>
<sequence length="789" mass="87983">MFTNYLKIAFRSTWKNKFHSAISISGLVLGLTAGILILIWCQDERSYNQASGETSRVYRAIPNFKSGAEDKYFPTVPSALDYVAKDVPGIELSGLIIRNWNEMVLRSGEKIFSERNSAFVDPELFAILGFSFSAGNRNLPFRDNRSIVLTEAFAKKYFGDDNAIGKSILREDQNETYTVTGVVKTLKNSQVSYDFFLPVSIINQYFGNPADPKKGIDGDWRNYDYEMYMRLKPGVKTSIVASQLTGLQKENVSDEITKTLQYSLQPLADIHLYQPDGSPGLITIVRIFTWVAFVILFIAAINYINLSTARAAQRAREVGVRKVIGAARHQLFFQFIMETLVVFVISMAISLLLIALVFPLYNSLTGKDLVFDLFDLAIWKVLGASMLVTLLAASVYPAILLSAFQPIQAIRGKFSIGRGNHYLRKILQVTQFGFSVVFIICTIIMGRQLNYVQTKNLGINKDGVFRLELKNMRGKYDAVRNELLKESSIAGISAAGQDVLQVGSNTTMNDWPGKDPSQSLLIFSLPVERDFPELLQLKLAEGQGFTGTAADSGYFLLNETAIAAMGLKDPVGKSFTLYNTKGTIAGIVKDFHFRDMHQKIAPCVIFWKPGWAGQLYVRPVPGKTTAALAAVKKLWTQHNPANPFEYNFLDDSYNKLYQADQRMGELFKVFAVVAILISCLGLFGLMAYTAQLKTREIGIRKVLGASVASVIALLARDYVRLVLLAIVIAFPLGWYGMDRWLQDFAYRVPVRWWIFPLAGGSALLVAVLTIGFQAIRTAVSNPVKSLRTE</sequence>
<evidence type="ECO:0000256" key="4">
    <source>
        <dbReference type="ARBA" id="ARBA00022989"/>
    </source>
</evidence>
<dbReference type="AlphaFoldDB" id="A0A0E9N1W1"/>
<dbReference type="EMBL" id="BBWV01000002">
    <property type="protein sequence ID" value="GAO43839.1"/>
    <property type="molecule type" value="Genomic_DNA"/>
</dbReference>
<evidence type="ECO:0000256" key="3">
    <source>
        <dbReference type="ARBA" id="ARBA00022692"/>
    </source>
</evidence>
<dbReference type="InterPro" id="IPR025857">
    <property type="entry name" value="MacB_PCD"/>
</dbReference>
<protein>
    <recommendedName>
        <fullName evidence="11">ABC transporter permease protein</fullName>
    </recommendedName>
</protein>
<dbReference type="InterPro" id="IPR003838">
    <property type="entry name" value="ABC3_permease_C"/>
</dbReference>
<keyword evidence="3 6" id="KW-0812">Transmembrane</keyword>
<keyword evidence="5 6" id="KW-0472">Membrane</keyword>
<evidence type="ECO:0000256" key="6">
    <source>
        <dbReference type="SAM" id="Phobius"/>
    </source>
</evidence>
<evidence type="ECO:0000259" key="7">
    <source>
        <dbReference type="Pfam" id="PF02687"/>
    </source>
</evidence>
<dbReference type="PANTHER" id="PTHR30572:SF18">
    <property type="entry name" value="ABC-TYPE MACROLIDE FAMILY EXPORT SYSTEM PERMEASE COMPONENT 2"/>
    <property type="match status" value="1"/>
</dbReference>
<feature type="transmembrane region" description="Helical" evidence="6">
    <location>
        <begin position="425"/>
        <end position="446"/>
    </location>
</feature>